<organism evidence="2 3">
    <name type="scientific">Pseudo-nitzschia multistriata</name>
    <dbReference type="NCBI Taxonomy" id="183589"/>
    <lineage>
        <taxon>Eukaryota</taxon>
        <taxon>Sar</taxon>
        <taxon>Stramenopiles</taxon>
        <taxon>Ochrophyta</taxon>
        <taxon>Bacillariophyta</taxon>
        <taxon>Bacillariophyceae</taxon>
        <taxon>Bacillariophycidae</taxon>
        <taxon>Bacillariales</taxon>
        <taxon>Bacillariaceae</taxon>
        <taxon>Pseudo-nitzschia</taxon>
    </lineage>
</organism>
<dbReference type="InterPro" id="IPR029033">
    <property type="entry name" value="His_PPase_superfam"/>
</dbReference>
<dbReference type="Pfam" id="PF00300">
    <property type="entry name" value="His_Phos_1"/>
    <property type="match status" value="1"/>
</dbReference>
<dbReference type="AlphaFoldDB" id="A0A448ZEP2"/>
<feature type="region of interest" description="Disordered" evidence="1">
    <location>
        <begin position="220"/>
        <end position="266"/>
    </location>
</feature>
<dbReference type="CDD" id="cd07067">
    <property type="entry name" value="HP_PGM_like"/>
    <property type="match status" value="1"/>
</dbReference>
<evidence type="ECO:0008006" key="4">
    <source>
        <dbReference type="Google" id="ProtNLM"/>
    </source>
</evidence>
<protein>
    <recommendedName>
        <fullName evidence="4">Phosphoglycerate mutase family protein</fullName>
    </recommendedName>
</protein>
<feature type="region of interest" description="Disordered" evidence="1">
    <location>
        <begin position="33"/>
        <end position="56"/>
    </location>
</feature>
<reference evidence="2 3" key="1">
    <citation type="submission" date="2019-01" db="EMBL/GenBank/DDBJ databases">
        <authorList>
            <person name="Ferrante I. M."/>
        </authorList>
    </citation>
    <scope>NUCLEOTIDE SEQUENCE [LARGE SCALE GENOMIC DNA]</scope>
    <source>
        <strain evidence="2 3">B856</strain>
    </source>
</reference>
<keyword evidence="3" id="KW-1185">Reference proteome</keyword>
<evidence type="ECO:0000256" key="1">
    <source>
        <dbReference type="SAM" id="MobiDB-lite"/>
    </source>
</evidence>
<dbReference type="SUPFAM" id="SSF53254">
    <property type="entry name" value="Phosphoglycerate mutase-like"/>
    <property type="match status" value="1"/>
</dbReference>
<dbReference type="Proteomes" id="UP000291116">
    <property type="component" value="Unassembled WGS sequence"/>
</dbReference>
<accession>A0A448ZEP2</accession>
<dbReference type="InterPro" id="IPR013078">
    <property type="entry name" value="His_Pase_superF_clade-1"/>
</dbReference>
<evidence type="ECO:0000313" key="3">
    <source>
        <dbReference type="Proteomes" id="UP000291116"/>
    </source>
</evidence>
<proteinExistence type="predicted"/>
<evidence type="ECO:0000313" key="2">
    <source>
        <dbReference type="EMBL" id="VEU40466.1"/>
    </source>
</evidence>
<sequence length="496" mass="53849">MVVVRNIELYVVRHGERQDEAIRREFRSWQAAKTHHRRSIERGTPALPATDSLDPPLTARGHRQAHAAFSRLFGVLRRGDGPRRIAVVCSPLRRAVGTALMIGTVGVDAGQSGNGEPLLEFPRHRSGANSDGHDGAIPITVLNGLGNSAAAVSKRGGMEELVPKGFIRCAGMGSNDGTDASPLARALSSMPVHRQQNEPCAQHSGGKPIRFWKRHEDKTGKSWLSSPVSKPLRPVVPDEDQRGGNDGFSYPSRQSPRGTPLLPPKNPLSAVDEAVAMAADRRCNVCIVVAHRETIRDLAAERCGYFGSLSTPYCCVGSFGVSLIAGAEGGRAGVGEDSGATCAKYHFHNVWSTETFGTQAIPRHFPSPPTNSSSSSCSVVFLVSGEIGSPHCVCTIRSNLQKGELGSQVWLSDAEEPTLRRDLRKRTKTEGFCLETKILTGREEWEQLLTRQTGGVLKGWTGWQLPDGRIKILQLETNTMIGRPSATIEWIIRIIL</sequence>
<gene>
    <name evidence="2" type="ORF">PSNMU_V1.4_AUG-EV-PASAV3_0072870</name>
</gene>
<name>A0A448ZEP2_9STRA</name>
<dbReference type="Gene3D" id="3.40.50.1240">
    <property type="entry name" value="Phosphoglycerate mutase-like"/>
    <property type="match status" value="1"/>
</dbReference>
<dbReference type="OrthoDB" id="54766at2759"/>
<dbReference type="EMBL" id="CAACVS010000281">
    <property type="protein sequence ID" value="VEU40466.1"/>
    <property type="molecule type" value="Genomic_DNA"/>
</dbReference>
<dbReference type="SMART" id="SM00855">
    <property type="entry name" value="PGAM"/>
    <property type="match status" value="1"/>
</dbReference>